<dbReference type="EMBL" id="PUHP01000031">
    <property type="protein sequence ID" value="TQN74555.1"/>
    <property type="molecule type" value="Genomic_DNA"/>
</dbReference>
<comment type="caution">
    <text evidence="1">The sequence shown here is derived from an EMBL/GenBank/DDBJ whole genome shotgun (WGS) entry which is preliminary data.</text>
</comment>
<evidence type="ECO:0000313" key="2">
    <source>
        <dbReference type="Proteomes" id="UP000326340"/>
    </source>
</evidence>
<organism evidence="1 2">
    <name type="scientific">Colletotrichum shisoi</name>
    <dbReference type="NCBI Taxonomy" id="2078593"/>
    <lineage>
        <taxon>Eukaryota</taxon>
        <taxon>Fungi</taxon>
        <taxon>Dikarya</taxon>
        <taxon>Ascomycota</taxon>
        <taxon>Pezizomycotina</taxon>
        <taxon>Sordariomycetes</taxon>
        <taxon>Hypocreomycetidae</taxon>
        <taxon>Glomerellales</taxon>
        <taxon>Glomerellaceae</taxon>
        <taxon>Colletotrichum</taxon>
        <taxon>Colletotrichum destructivum species complex</taxon>
    </lineage>
</organism>
<dbReference type="AlphaFoldDB" id="A0A5Q4C5F4"/>
<sequence length="516" mass="59488">MEFQRLPAEVLVEICRHLVVPMRSSRHGHGPVLRPETEEALACRATLARLMRTCRNLHDVAGCVLYSGYYQLWHPSAAYRFLKTLDPHSHESCYRTTVRRPPDLLSFDDTRRHIVRHLDIHTNLDRRTLNSVPWTGQQGSILNGTWIETMASRLRMPFPKGWHTARHSGDENTGDHAAEHLSQLLLRYLSDLTSVNITLVFNWDFDVLEKWIDEQRETEQQQKTEDDGEAEPFAPFRNLRHLKVHLRCLEARSFNCLKVIIKSAPYLSTLEIYDSISYRPQLHSRLEALRVLKFDQCAMDRNAMRFTLTAVPNITRFEYRHSNSSLVVGKHPALTPRMLRHLLSNEYELTRPAPLNAAGQLAKAVLPDLHLQLRALVVAFPVYEGMRPWGDDETIDSLRHFAKLRSLSIDSDSIAYRSPREPRHMTISDLEDMVPEALEALEITRVGGYFRELVETSLPSMARAVRKGRFGRLRRVHLLGCPDVKEARNDVQLRLQILFERRLGPTISVAILGEED</sequence>
<reference evidence="1 2" key="1">
    <citation type="journal article" date="2019" name="Sci. Rep.">
        <title>Colletotrichum shisoi sp. nov., an anthracnose pathogen of Perilla frutescens in Japan: molecular phylogenetic, morphological and genomic evidence.</title>
        <authorList>
            <person name="Gan P."/>
            <person name="Tsushima A."/>
            <person name="Hiroyama R."/>
            <person name="Narusaka M."/>
            <person name="Takano Y."/>
            <person name="Narusaka Y."/>
            <person name="Kawaradani M."/>
            <person name="Damm U."/>
            <person name="Shirasu K."/>
        </authorList>
    </citation>
    <scope>NUCLEOTIDE SEQUENCE [LARGE SCALE GENOMIC DNA]</scope>
    <source>
        <strain evidence="1 2">PG-2018a</strain>
    </source>
</reference>
<keyword evidence="2" id="KW-1185">Reference proteome</keyword>
<dbReference type="OrthoDB" id="4809133at2759"/>
<accession>A0A5Q4C5F4</accession>
<dbReference type="Proteomes" id="UP000326340">
    <property type="component" value="Unassembled WGS sequence"/>
</dbReference>
<evidence type="ECO:0008006" key="3">
    <source>
        <dbReference type="Google" id="ProtNLM"/>
    </source>
</evidence>
<name>A0A5Q4C5F4_9PEZI</name>
<evidence type="ECO:0000313" key="1">
    <source>
        <dbReference type="EMBL" id="TQN74555.1"/>
    </source>
</evidence>
<protein>
    <recommendedName>
        <fullName evidence="3">F-box domain-containing protein</fullName>
    </recommendedName>
</protein>
<gene>
    <name evidence="1" type="ORF">CSHISOI_00898</name>
</gene>
<proteinExistence type="predicted"/>